<dbReference type="EMBL" id="NTUS01000026">
    <property type="protein sequence ID" value="PFB07992.1"/>
    <property type="molecule type" value="Genomic_DNA"/>
</dbReference>
<evidence type="ECO:0000313" key="2">
    <source>
        <dbReference type="EMBL" id="PFB07992.1"/>
    </source>
</evidence>
<sequence>MVVKLDKEENEKQENIRFTYDFMDSEWIPPVVLLILVVSFVLCGFWALKVQGERLFQIVEDTDGDIERTKVIAKEIGVNEKEIVLEQGNSYDVYTATTPKGTYKVKIKYEKDKPVIKNMSEVKLYLKENKDES</sequence>
<gene>
    <name evidence="2" type="ORF">CN398_09700</name>
</gene>
<evidence type="ECO:0000313" key="3">
    <source>
        <dbReference type="Proteomes" id="UP000220397"/>
    </source>
</evidence>
<keyword evidence="1" id="KW-0812">Transmembrane</keyword>
<comment type="caution">
    <text evidence="2">The sequence shown here is derived from an EMBL/GenBank/DDBJ whole genome shotgun (WGS) entry which is preliminary data.</text>
</comment>
<evidence type="ECO:0000256" key="1">
    <source>
        <dbReference type="SAM" id="Phobius"/>
    </source>
</evidence>
<proteinExistence type="predicted"/>
<keyword evidence="1" id="KW-0472">Membrane</keyword>
<feature type="transmembrane region" description="Helical" evidence="1">
    <location>
        <begin position="27"/>
        <end position="48"/>
    </location>
</feature>
<organism evidence="2 3">
    <name type="scientific">Bacillus thuringiensis</name>
    <dbReference type="NCBI Taxonomy" id="1428"/>
    <lineage>
        <taxon>Bacteria</taxon>
        <taxon>Bacillati</taxon>
        <taxon>Bacillota</taxon>
        <taxon>Bacilli</taxon>
        <taxon>Bacillales</taxon>
        <taxon>Bacillaceae</taxon>
        <taxon>Bacillus</taxon>
        <taxon>Bacillus cereus group</taxon>
    </lineage>
</organism>
<name>A0A9X6VCK0_BACTU</name>
<keyword evidence="1" id="KW-1133">Transmembrane helix</keyword>
<dbReference type="Proteomes" id="UP000220397">
    <property type="component" value="Unassembled WGS sequence"/>
</dbReference>
<reference evidence="2 3" key="1">
    <citation type="submission" date="2017-09" db="EMBL/GenBank/DDBJ databases">
        <title>Large-scale bioinformatics analysis of Bacillus genomes uncovers conserved roles of natural products in bacterial physiology.</title>
        <authorList>
            <consortium name="Agbiome Team Llc"/>
            <person name="Bleich R.M."/>
            <person name="Kirk G.J."/>
            <person name="Santa Maria K.C."/>
            <person name="Allen S.E."/>
            <person name="Farag S."/>
            <person name="Shank E.A."/>
            <person name="Bowers A."/>
        </authorList>
    </citation>
    <scope>NUCLEOTIDE SEQUENCE [LARGE SCALE GENOMIC DNA]</scope>
    <source>
        <strain evidence="2 3">AFS015413</strain>
    </source>
</reference>
<accession>A0A9X6VCK0</accession>
<protein>
    <submittedName>
        <fullName evidence="2">Uncharacterized protein</fullName>
    </submittedName>
</protein>
<dbReference type="AlphaFoldDB" id="A0A9X6VCK0"/>